<dbReference type="EMBL" id="CP002457">
    <property type="protein sequence ID" value="ADV54288.1"/>
    <property type="molecule type" value="Genomic_DNA"/>
</dbReference>
<dbReference type="KEGG" id="shp:Sput200_4337"/>
<dbReference type="HOGENOM" id="CLU_222365_0_0_6"/>
<organism evidence="1 2">
    <name type="scientific">Shewanella putrefaciens (strain 200)</name>
    <dbReference type="NCBI Taxonomy" id="399804"/>
    <lineage>
        <taxon>Bacteria</taxon>
        <taxon>Pseudomonadati</taxon>
        <taxon>Pseudomonadota</taxon>
        <taxon>Gammaproteobacteria</taxon>
        <taxon>Alteromonadales</taxon>
        <taxon>Shewanellaceae</taxon>
        <taxon>Shewanella</taxon>
    </lineage>
</organism>
<evidence type="ECO:0000313" key="1">
    <source>
        <dbReference type="EMBL" id="ADV54288.1"/>
    </source>
</evidence>
<dbReference type="Proteomes" id="UP000008209">
    <property type="component" value="Chromosome"/>
</dbReference>
<name>E6XJQ1_SHEP2</name>
<protein>
    <submittedName>
        <fullName evidence="1">HisGD operon attenuation leader peptide, HisL</fullName>
    </submittedName>
</protein>
<reference evidence="1 2" key="1">
    <citation type="submission" date="2011-01" db="EMBL/GenBank/DDBJ databases">
        <title>Complete sequence of Shewanella putrefaciens 200.</title>
        <authorList>
            <consortium name="US DOE Joint Genome Institute"/>
            <person name="Lucas S."/>
            <person name="Copeland A."/>
            <person name="Lapidus A."/>
            <person name="Cheng J.-F."/>
            <person name="Bruce D."/>
            <person name="Goodwin L."/>
            <person name="Pitluck S."/>
            <person name="Munk A.C."/>
            <person name="Detter J.C."/>
            <person name="Han C."/>
            <person name="Tapia R."/>
            <person name="Land M."/>
            <person name="Hauser L."/>
            <person name="Chang Y.-J."/>
            <person name="Jeffries C."/>
            <person name="Kyrpides N."/>
            <person name="Ivanova N."/>
            <person name="Mikhailova N."/>
            <person name="Kolker E."/>
            <person name="Lawrence C."/>
            <person name="McCue L.A."/>
            <person name="DiChristina T."/>
            <person name="Nealson K."/>
            <person name="Fredrickson J.K."/>
            <person name="Woyke T."/>
        </authorList>
    </citation>
    <scope>NUCLEOTIDE SEQUENCE [LARGE SCALE GENOMIC DNA]</scope>
    <source>
        <strain evidence="1 2">200</strain>
    </source>
</reference>
<accession>E6XJQ1</accession>
<sequence length="16" mass="1968">MSPLLNAIHHHHHHMR</sequence>
<dbReference type="AlphaFoldDB" id="E6XJQ1"/>
<evidence type="ECO:0000313" key="2">
    <source>
        <dbReference type="Proteomes" id="UP000008209"/>
    </source>
</evidence>
<gene>
    <name evidence="1" type="ordered locus">Sput200_4337</name>
</gene>
<proteinExistence type="predicted"/>